<gene>
    <name evidence="10" type="ORF">IAD18_00865</name>
</gene>
<accession>A0A9D1LFV1</accession>
<evidence type="ECO:0000256" key="4">
    <source>
        <dbReference type="ARBA" id="ARBA00022832"/>
    </source>
</evidence>
<evidence type="ECO:0000256" key="1">
    <source>
        <dbReference type="ARBA" id="ARBA00006500"/>
    </source>
</evidence>
<keyword evidence="7" id="KW-0275">Fatty acid biosynthesis</keyword>
<dbReference type="Pfam" id="PF20791">
    <property type="entry name" value="Acyl-ACP_TE_C"/>
    <property type="match status" value="1"/>
</dbReference>
<dbReference type="PANTHER" id="PTHR31727">
    <property type="entry name" value="OLEOYL-ACYL CARRIER PROTEIN THIOESTERASE 1, CHLOROPLASTIC"/>
    <property type="match status" value="1"/>
</dbReference>
<keyword evidence="4" id="KW-0276">Fatty acid metabolism</keyword>
<feature type="domain" description="Acyl-ACP thioesterase-like C-terminal" evidence="9">
    <location>
        <begin position="152"/>
        <end position="243"/>
    </location>
</feature>
<dbReference type="PANTHER" id="PTHR31727:SF6">
    <property type="entry name" value="OLEOYL-ACYL CARRIER PROTEIN THIOESTERASE 1, CHLOROPLASTIC"/>
    <property type="match status" value="1"/>
</dbReference>
<dbReference type="Proteomes" id="UP000824076">
    <property type="component" value="Unassembled WGS sequence"/>
</dbReference>
<evidence type="ECO:0000256" key="7">
    <source>
        <dbReference type="ARBA" id="ARBA00023160"/>
    </source>
</evidence>
<reference evidence="10" key="2">
    <citation type="journal article" date="2021" name="PeerJ">
        <title>Extensive microbial diversity within the chicken gut microbiome revealed by metagenomics and culture.</title>
        <authorList>
            <person name="Gilroy R."/>
            <person name="Ravi A."/>
            <person name="Getino M."/>
            <person name="Pursley I."/>
            <person name="Horton D.L."/>
            <person name="Alikhan N.F."/>
            <person name="Baker D."/>
            <person name="Gharbi K."/>
            <person name="Hall N."/>
            <person name="Watson M."/>
            <person name="Adriaenssens E.M."/>
            <person name="Foster-Nyarko E."/>
            <person name="Jarju S."/>
            <person name="Secka A."/>
            <person name="Antonio M."/>
            <person name="Oren A."/>
            <person name="Chaudhuri R.R."/>
            <person name="La Ragione R."/>
            <person name="Hildebrand F."/>
            <person name="Pallen M.J."/>
        </authorList>
    </citation>
    <scope>NUCLEOTIDE SEQUENCE</scope>
    <source>
        <strain evidence="10">17073</strain>
    </source>
</reference>
<dbReference type="AlphaFoldDB" id="A0A9D1LFV1"/>
<feature type="domain" description="Acyl-ACP thioesterase N-terminal hotdog" evidence="8">
    <location>
        <begin position="7"/>
        <end position="127"/>
    </location>
</feature>
<keyword evidence="5" id="KW-0809">Transit peptide</keyword>
<evidence type="ECO:0000256" key="6">
    <source>
        <dbReference type="ARBA" id="ARBA00023098"/>
    </source>
</evidence>
<organism evidence="10 11">
    <name type="scientific">Candidatus Limisoma intestinavium</name>
    <dbReference type="NCBI Taxonomy" id="2840856"/>
    <lineage>
        <taxon>Bacteria</taxon>
        <taxon>Pseudomonadati</taxon>
        <taxon>Bacteroidota</taxon>
        <taxon>Bacteroidia</taxon>
        <taxon>Bacteroidales</taxon>
        <taxon>Candidatus Limisoma</taxon>
    </lineage>
</organism>
<keyword evidence="2" id="KW-0444">Lipid biosynthesis</keyword>
<dbReference type="Pfam" id="PF01643">
    <property type="entry name" value="Acyl-ACP_TE"/>
    <property type="match status" value="1"/>
</dbReference>
<dbReference type="GO" id="GO:0000036">
    <property type="term" value="F:acyl carrier activity"/>
    <property type="evidence" value="ECO:0007669"/>
    <property type="project" value="TreeGrafter"/>
</dbReference>
<proteinExistence type="inferred from homology"/>
<dbReference type="InterPro" id="IPR002864">
    <property type="entry name" value="Acyl-ACP_thioesterase_NHD"/>
</dbReference>
<dbReference type="InterPro" id="IPR045023">
    <property type="entry name" value="FATA/B"/>
</dbReference>
<evidence type="ECO:0000256" key="2">
    <source>
        <dbReference type="ARBA" id="ARBA00022516"/>
    </source>
</evidence>
<dbReference type="GO" id="GO:0016297">
    <property type="term" value="F:fatty acyl-[ACP] hydrolase activity"/>
    <property type="evidence" value="ECO:0007669"/>
    <property type="project" value="InterPro"/>
</dbReference>
<dbReference type="CDD" id="cd00586">
    <property type="entry name" value="4HBT"/>
    <property type="match status" value="1"/>
</dbReference>
<dbReference type="SUPFAM" id="SSF54637">
    <property type="entry name" value="Thioesterase/thiol ester dehydrase-isomerase"/>
    <property type="match status" value="2"/>
</dbReference>
<dbReference type="InterPro" id="IPR049427">
    <property type="entry name" value="Acyl-ACP_TE_C"/>
</dbReference>
<dbReference type="Gene3D" id="3.10.129.10">
    <property type="entry name" value="Hotdog Thioesterase"/>
    <property type="match status" value="2"/>
</dbReference>
<evidence type="ECO:0000256" key="3">
    <source>
        <dbReference type="ARBA" id="ARBA00022801"/>
    </source>
</evidence>
<dbReference type="InterPro" id="IPR029069">
    <property type="entry name" value="HotDog_dom_sf"/>
</dbReference>
<reference evidence="10" key="1">
    <citation type="submission" date="2020-10" db="EMBL/GenBank/DDBJ databases">
        <authorList>
            <person name="Gilroy R."/>
        </authorList>
    </citation>
    <scope>NUCLEOTIDE SEQUENCE</scope>
    <source>
        <strain evidence="10">17073</strain>
    </source>
</reference>
<dbReference type="EMBL" id="DVMS01000023">
    <property type="protein sequence ID" value="HIU38199.1"/>
    <property type="molecule type" value="Genomic_DNA"/>
</dbReference>
<sequence>METTNNKIFTKTFFAAPGECNAERELPVWHLADRIIETATLHANSWGVGYKRLIQDNHAWVLSRMAIEMTRYPKINEHYSLSTWIESYNRHFSERNFEITDSEGNPIGYARTIWVVIDLSTRESQDISALQYIRENVSDKICPIDKLSKISAIAHDKESCYTFQYSDIDFNRHVNSVRYICLLMNQWPLSVYDQKTVRRFEIFFQKEGYAGDCVTIGFDDAGDDCRLEITRGDDCLCKARIVFAERAEK</sequence>
<evidence type="ECO:0000313" key="11">
    <source>
        <dbReference type="Proteomes" id="UP000824076"/>
    </source>
</evidence>
<evidence type="ECO:0000259" key="8">
    <source>
        <dbReference type="Pfam" id="PF01643"/>
    </source>
</evidence>
<evidence type="ECO:0000256" key="5">
    <source>
        <dbReference type="ARBA" id="ARBA00022946"/>
    </source>
</evidence>
<protein>
    <submittedName>
        <fullName evidence="10">Acyl-[acyl-carrier-protein] thioesterase</fullName>
    </submittedName>
</protein>
<name>A0A9D1LFV1_9BACT</name>
<keyword evidence="3" id="KW-0378">Hydrolase</keyword>
<comment type="caution">
    <text evidence="10">The sequence shown here is derived from an EMBL/GenBank/DDBJ whole genome shotgun (WGS) entry which is preliminary data.</text>
</comment>
<evidence type="ECO:0000259" key="9">
    <source>
        <dbReference type="Pfam" id="PF20791"/>
    </source>
</evidence>
<evidence type="ECO:0000313" key="10">
    <source>
        <dbReference type="EMBL" id="HIU38199.1"/>
    </source>
</evidence>
<comment type="similarity">
    <text evidence="1">Belongs to the acyl-ACP thioesterase family.</text>
</comment>
<keyword evidence="6" id="KW-0443">Lipid metabolism</keyword>